<accession>A0AA44UAU3</accession>
<sequence>MLKTKRTNCLKKDLIGMRVFPTLSPFIYPHYKNMKKTLLALSLAAVSAVTVADIPESNGKGEYKVFTAYVKGKATAGNLKEK</sequence>
<evidence type="ECO:0008006" key="3">
    <source>
        <dbReference type="Google" id="ProtNLM"/>
    </source>
</evidence>
<reference evidence="1 2" key="1">
    <citation type="submission" date="2013-08" db="EMBL/GenBank/DDBJ databases">
        <authorList>
            <person name="Trees D."/>
        </authorList>
    </citation>
    <scope>NUCLEOTIDE SEQUENCE [LARGE SCALE GENOMIC DNA]</scope>
    <source>
        <strain evidence="1 2">3502</strain>
    </source>
</reference>
<dbReference type="EMBL" id="AVBE01000002">
    <property type="protein sequence ID" value="PHJ36532.1"/>
    <property type="molecule type" value="Genomic_DNA"/>
</dbReference>
<protein>
    <recommendedName>
        <fullName evidence="3">OpcA</fullName>
    </recommendedName>
</protein>
<proteinExistence type="predicted"/>
<gene>
    <name evidence="1" type="ORF">N776_12125</name>
</gene>
<name>A0AA44UAU3_NEIGO</name>
<evidence type="ECO:0000313" key="2">
    <source>
        <dbReference type="Proteomes" id="UP000223296"/>
    </source>
</evidence>
<dbReference type="Proteomes" id="UP000223296">
    <property type="component" value="Unassembled WGS sequence"/>
</dbReference>
<evidence type="ECO:0000313" key="1">
    <source>
        <dbReference type="EMBL" id="PHJ36532.1"/>
    </source>
</evidence>
<dbReference type="AlphaFoldDB" id="A0AA44UAU3"/>
<comment type="caution">
    <text evidence="1">The sequence shown here is derived from an EMBL/GenBank/DDBJ whole genome shotgun (WGS) entry which is preliminary data.</text>
</comment>
<organism evidence="1 2">
    <name type="scientific">Neisseria gonorrhoeae 3502</name>
    <dbReference type="NCBI Taxonomy" id="1193404"/>
    <lineage>
        <taxon>Bacteria</taxon>
        <taxon>Pseudomonadati</taxon>
        <taxon>Pseudomonadota</taxon>
        <taxon>Betaproteobacteria</taxon>
        <taxon>Neisseriales</taxon>
        <taxon>Neisseriaceae</taxon>
        <taxon>Neisseria</taxon>
    </lineage>
</organism>